<proteinExistence type="predicted"/>
<dbReference type="Proteomes" id="UP000237881">
    <property type="component" value="Unassembled WGS sequence"/>
</dbReference>
<sequence length="81" mass="8302">MARACSASRAGERTTPQARTKRPACGKRRTAPRSTVSGRGPRAPGSGAVSSAPATRVRWGRLLSDVCSARLGMPAASSAAH</sequence>
<feature type="region of interest" description="Disordered" evidence="1">
    <location>
        <begin position="1"/>
        <end position="55"/>
    </location>
</feature>
<evidence type="ECO:0000256" key="1">
    <source>
        <dbReference type="SAM" id="MobiDB-lite"/>
    </source>
</evidence>
<evidence type="ECO:0000313" key="3">
    <source>
        <dbReference type="Proteomes" id="UP000237881"/>
    </source>
</evidence>
<feature type="compositionally biased region" description="Low complexity" evidence="1">
    <location>
        <begin position="40"/>
        <end position="54"/>
    </location>
</feature>
<protein>
    <submittedName>
        <fullName evidence="2">Uncharacterized protein</fullName>
    </submittedName>
</protein>
<comment type="caution">
    <text evidence="2">The sequence shown here is derived from an EMBL/GenBank/DDBJ whole genome shotgun (WGS) entry which is preliminary data.</text>
</comment>
<organism evidence="2 3">
    <name type="scientific">Rathayibacter rathayi</name>
    <name type="common">Corynebacterium rathayi</name>
    <dbReference type="NCBI Taxonomy" id="33887"/>
    <lineage>
        <taxon>Bacteria</taxon>
        <taxon>Bacillati</taxon>
        <taxon>Actinomycetota</taxon>
        <taxon>Actinomycetes</taxon>
        <taxon>Micrococcales</taxon>
        <taxon>Microbacteriaceae</taxon>
        <taxon>Rathayibacter</taxon>
    </lineage>
</organism>
<accession>A0ABD6W763</accession>
<gene>
    <name evidence="2" type="ORF">C5C04_11015</name>
</gene>
<name>A0ABD6W763_RATRA</name>
<dbReference type="EMBL" id="PSUL01000027">
    <property type="protein sequence ID" value="PPF12223.1"/>
    <property type="molecule type" value="Genomic_DNA"/>
</dbReference>
<dbReference type="AlphaFoldDB" id="A0ABD6W763"/>
<feature type="compositionally biased region" description="Basic residues" evidence="1">
    <location>
        <begin position="19"/>
        <end position="31"/>
    </location>
</feature>
<reference evidence="2 3" key="1">
    <citation type="submission" date="2018-02" db="EMBL/GenBank/DDBJ databases">
        <title>Bacteriophage NCPPB3778 and a type I-E CRISPR drive the evolution of the US Biological Select Agent, Rathayibacter toxicus.</title>
        <authorList>
            <person name="Davis E.W.II."/>
            <person name="Tabima J.F."/>
            <person name="Weisberg A.J."/>
            <person name="Lopes L.D."/>
            <person name="Wiseman M.S."/>
            <person name="Wiseman M.S."/>
            <person name="Pupko T."/>
            <person name="Belcher M.S."/>
            <person name="Sechler A.J."/>
            <person name="Tancos M.A."/>
            <person name="Schroeder B.K."/>
            <person name="Murray T.D."/>
            <person name="Luster D.G."/>
            <person name="Schneider W.L."/>
            <person name="Rogers E."/>
            <person name="Andreote F.D."/>
            <person name="Grunwald N.J."/>
            <person name="Putnam M.L."/>
            <person name="Chang J.H."/>
        </authorList>
    </citation>
    <scope>NUCLEOTIDE SEQUENCE [LARGE SCALE GENOMIC DNA]</scope>
    <source>
        <strain evidence="2 3">AY1I9</strain>
    </source>
</reference>
<evidence type="ECO:0000313" key="2">
    <source>
        <dbReference type="EMBL" id="PPF12223.1"/>
    </source>
</evidence>